<evidence type="ECO:0000256" key="1">
    <source>
        <dbReference type="ARBA" id="ARBA00022763"/>
    </source>
</evidence>
<keyword evidence="1" id="KW-0227">DNA damage</keyword>
<proteinExistence type="predicted"/>
<dbReference type="CDD" id="cd03468">
    <property type="entry name" value="PolY_like"/>
    <property type="match status" value="1"/>
</dbReference>
<organism evidence="3 4">
    <name type="scientific">Thiobacillus denitrificans</name>
    <dbReference type="NCBI Taxonomy" id="36861"/>
    <lineage>
        <taxon>Bacteria</taxon>
        <taxon>Pseudomonadati</taxon>
        <taxon>Pseudomonadota</taxon>
        <taxon>Betaproteobacteria</taxon>
        <taxon>Nitrosomonadales</taxon>
        <taxon>Thiobacillaceae</taxon>
        <taxon>Thiobacillus</taxon>
    </lineage>
</organism>
<gene>
    <name evidence="3" type="ORF">ABW22_09240</name>
</gene>
<sequence length="481" mass="52642">MPDASSRSKPCECVVMLWLALHFHSLSLEVFSRGVAVPEPLAVVEKQGGRTWVVACNDAAEACGVHLGMAAPAAQAMADGLIVRKRDPSAELESLAGLAVWAGRFTPSVSLEPPDGLLLEISTCLSLHRGLANLLKLARSGIGEMGYAASMACAPTAHGAWLLAKAGIEKAVREHARLETILAALPLALLDQPPAVLEGLERVGALTLGDCLRLPRGGVARRFGQSLLDELDLALGRRPEALAFFVPPASFERSLELPAPVHDAEALQFAVRRLLPELEGFLMLRQAGVQELELVCRHERRNNTVIKLGFAKPTRDAARMQLLLRETLGRTRLKAAMHTLVLRAPLVLPLSASSADLFQKSREADGDLLLERLRIRLGKDAVYGVETAADHRPERAWRAAWGPKRAAEPNRHRPLWLLPKPLPCHDGRLKLTSGPERIESGWWDDGDVARDYYVAEDRNGAQLWVYCDRVSGEWYVHGVFA</sequence>
<dbReference type="EMBL" id="LDUG01000022">
    <property type="protein sequence ID" value="KVW95889.1"/>
    <property type="molecule type" value="Genomic_DNA"/>
</dbReference>
<name>A0A106BNU6_THIDE</name>
<evidence type="ECO:0000313" key="4">
    <source>
        <dbReference type="Proteomes" id="UP000064243"/>
    </source>
</evidence>
<comment type="caution">
    <text evidence="3">The sequence shown here is derived from an EMBL/GenBank/DDBJ whole genome shotgun (WGS) entry which is preliminary data.</text>
</comment>
<dbReference type="PATRIC" id="fig|36861.3.peg.1504"/>
<keyword evidence="4" id="KW-1185">Reference proteome</keyword>
<dbReference type="PANTHER" id="PTHR35369:SF2">
    <property type="entry name" value="BLR3025 PROTEIN"/>
    <property type="match status" value="1"/>
</dbReference>
<dbReference type="AlphaFoldDB" id="A0A106BNU6"/>
<dbReference type="InterPro" id="IPR043502">
    <property type="entry name" value="DNA/RNA_pol_sf"/>
</dbReference>
<dbReference type="Pfam" id="PF00817">
    <property type="entry name" value="IMS"/>
    <property type="match status" value="1"/>
</dbReference>
<dbReference type="InterPro" id="IPR050356">
    <property type="entry name" value="SulA_CellDiv_inhibitor"/>
</dbReference>
<protein>
    <recommendedName>
        <fullName evidence="2">UmuC domain-containing protein</fullName>
    </recommendedName>
</protein>
<dbReference type="SUPFAM" id="SSF56672">
    <property type="entry name" value="DNA/RNA polymerases"/>
    <property type="match status" value="1"/>
</dbReference>
<dbReference type="Proteomes" id="UP000064243">
    <property type="component" value="Unassembled WGS sequence"/>
</dbReference>
<dbReference type="InterPro" id="IPR001126">
    <property type="entry name" value="UmuC"/>
</dbReference>
<dbReference type="GO" id="GO:0006281">
    <property type="term" value="P:DNA repair"/>
    <property type="evidence" value="ECO:0007669"/>
    <property type="project" value="InterPro"/>
</dbReference>
<feature type="domain" description="UmuC" evidence="2">
    <location>
        <begin position="40"/>
        <end position="164"/>
    </location>
</feature>
<evidence type="ECO:0000259" key="2">
    <source>
        <dbReference type="Pfam" id="PF00817"/>
    </source>
</evidence>
<evidence type="ECO:0000313" key="3">
    <source>
        <dbReference type="EMBL" id="KVW95889.1"/>
    </source>
</evidence>
<accession>A0A106BNU6</accession>
<reference evidence="3 4" key="1">
    <citation type="journal article" date="2015" name="Appl. Environ. Microbiol.">
        <title>Aerobic and Anaerobic Thiosulfate Oxidation by a Cold-Adapted, Subglacial Chemoautotroph.</title>
        <authorList>
            <person name="Harrold Z.R."/>
            <person name="Skidmore M.L."/>
            <person name="Hamilton T.L."/>
            <person name="Desch L."/>
            <person name="Amada K."/>
            <person name="van Gelder W."/>
            <person name="Glover K."/>
            <person name="Roden E.E."/>
            <person name="Boyd E.S."/>
        </authorList>
    </citation>
    <scope>NUCLEOTIDE SEQUENCE [LARGE SCALE GENOMIC DNA]</scope>
    <source>
        <strain evidence="3 4">RG</strain>
    </source>
</reference>
<dbReference type="PANTHER" id="PTHR35369">
    <property type="entry name" value="BLR3025 PROTEIN-RELATED"/>
    <property type="match status" value="1"/>
</dbReference>